<dbReference type="PANTHER" id="PTHR11360">
    <property type="entry name" value="MONOCARBOXYLATE TRANSPORTER"/>
    <property type="match status" value="1"/>
</dbReference>
<evidence type="ECO:0000256" key="1">
    <source>
        <dbReference type="ARBA" id="ARBA00004141"/>
    </source>
</evidence>
<dbReference type="SUPFAM" id="SSF103473">
    <property type="entry name" value="MFS general substrate transporter"/>
    <property type="match status" value="1"/>
</dbReference>
<dbReference type="GO" id="GO:0016020">
    <property type="term" value="C:membrane"/>
    <property type="evidence" value="ECO:0007669"/>
    <property type="project" value="UniProtKB-SubCell"/>
</dbReference>
<accession>A0A5C5FJN8</accession>
<dbReference type="InterPro" id="IPR050327">
    <property type="entry name" value="Proton-linked_MCT"/>
</dbReference>
<dbReference type="InterPro" id="IPR036259">
    <property type="entry name" value="MFS_trans_sf"/>
</dbReference>
<gene>
    <name evidence="5" type="ORF">DMC30DRAFT_420297</name>
</gene>
<reference evidence="5 6" key="1">
    <citation type="submission" date="2019-03" db="EMBL/GenBank/DDBJ databases">
        <title>Rhodosporidium diobovatum UCD-FST 08-225 genome sequencing, assembly, and annotation.</title>
        <authorList>
            <person name="Fakankun I.U."/>
            <person name="Fristensky B."/>
            <person name="Levin D.B."/>
        </authorList>
    </citation>
    <scope>NUCLEOTIDE SEQUENCE [LARGE SCALE GENOMIC DNA]</scope>
    <source>
        <strain evidence="5 6">UCD-FST 08-225</strain>
    </source>
</reference>
<name>A0A5C5FJN8_9BASI</name>
<feature type="transmembrane region" description="Helical" evidence="4">
    <location>
        <begin position="253"/>
        <end position="273"/>
    </location>
</feature>
<protein>
    <submittedName>
        <fullName evidence="5">Major facilitator superfamily domain-containing protein</fullName>
    </submittedName>
</protein>
<feature type="transmembrane region" description="Helical" evidence="4">
    <location>
        <begin position="6"/>
        <end position="26"/>
    </location>
</feature>
<evidence type="ECO:0000256" key="3">
    <source>
        <dbReference type="SAM" id="MobiDB-lite"/>
    </source>
</evidence>
<comment type="subcellular location">
    <subcellularLocation>
        <location evidence="1">Membrane</location>
        <topology evidence="1">Multi-pass membrane protein</topology>
    </subcellularLocation>
</comment>
<organism evidence="5 6">
    <name type="scientific">Rhodotorula diobovata</name>
    <dbReference type="NCBI Taxonomy" id="5288"/>
    <lineage>
        <taxon>Eukaryota</taxon>
        <taxon>Fungi</taxon>
        <taxon>Dikarya</taxon>
        <taxon>Basidiomycota</taxon>
        <taxon>Pucciniomycotina</taxon>
        <taxon>Microbotryomycetes</taxon>
        <taxon>Sporidiobolales</taxon>
        <taxon>Sporidiobolaceae</taxon>
        <taxon>Rhodotorula</taxon>
    </lineage>
</organism>
<comment type="similarity">
    <text evidence="2">Belongs to the major facilitator superfamily. Monocarboxylate porter (TC 2.A.1.13) family.</text>
</comment>
<dbReference type="OrthoDB" id="2213137at2759"/>
<evidence type="ECO:0000313" key="5">
    <source>
        <dbReference type="EMBL" id="TNY16940.1"/>
    </source>
</evidence>
<evidence type="ECO:0000256" key="4">
    <source>
        <dbReference type="SAM" id="Phobius"/>
    </source>
</evidence>
<comment type="caution">
    <text evidence="5">The sequence shown here is derived from an EMBL/GenBank/DDBJ whole genome shotgun (WGS) entry which is preliminary data.</text>
</comment>
<feature type="non-terminal residue" evidence="5">
    <location>
        <position position="1"/>
    </location>
</feature>
<dbReference type="GO" id="GO:0022857">
    <property type="term" value="F:transmembrane transporter activity"/>
    <property type="evidence" value="ECO:0007669"/>
    <property type="project" value="InterPro"/>
</dbReference>
<feature type="transmembrane region" description="Helical" evidence="4">
    <location>
        <begin position="148"/>
        <end position="167"/>
    </location>
</feature>
<dbReference type="AlphaFoldDB" id="A0A5C5FJN8"/>
<proteinExistence type="inferred from homology"/>
<dbReference type="Gene3D" id="1.20.1250.20">
    <property type="entry name" value="MFS general substrate transporter like domains"/>
    <property type="match status" value="1"/>
</dbReference>
<dbReference type="Pfam" id="PF07690">
    <property type="entry name" value="MFS_1"/>
    <property type="match status" value="1"/>
</dbReference>
<feature type="transmembrane region" description="Helical" evidence="4">
    <location>
        <begin position="211"/>
        <end position="233"/>
    </location>
</feature>
<dbReference type="Proteomes" id="UP000311382">
    <property type="component" value="Unassembled WGS sequence"/>
</dbReference>
<keyword evidence="4" id="KW-0812">Transmembrane</keyword>
<evidence type="ECO:0000313" key="6">
    <source>
        <dbReference type="Proteomes" id="UP000311382"/>
    </source>
</evidence>
<feature type="transmembrane region" description="Helical" evidence="4">
    <location>
        <begin position="83"/>
        <end position="104"/>
    </location>
</feature>
<dbReference type="PANTHER" id="PTHR11360:SF287">
    <property type="entry name" value="MFS MONOCARBOXYLATE TRANSPORTER"/>
    <property type="match status" value="1"/>
</dbReference>
<dbReference type="EMBL" id="SOZI01000297">
    <property type="protein sequence ID" value="TNY16940.1"/>
    <property type="molecule type" value="Genomic_DNA"/>
</dbReference>
<feature type="transmembrane region" description="Helical" evidence="4">
    <location>
        <begin position="173"/>
        <end position="199"/>
    </location>
</feature>
<feature type="region of interest" description="Disordered" evidence="3">
    <location>
        <begin position="36"/>
        <end position="56"/>
    </location>
</feature>
<keyword evidence="4" id="KW-1133">Transmembrane helix</keyword>
<dbReference type="InterPro" id="IPR011701">
    <property type="entry name" value="MFS"/>
</dbReference>
<sequence>NYGASTTLQALSVATFLLFGAALPLIRPRLPLPAKVSSDARDKKDEDEPESDNEAVGVAVAVEPAQSQQDKVTAKRMVKDVKLWVFITANVGQAFGYFVTLLYLPTYASAVGLSSANGSALLACVNGACVLSRVAMGVLSDKHSPHRLGFGTMLASSVAVLVLWGVASTSLPPLLVFAVVMGLAAGGWTSLYSAIISTVVRDDPSLSSHLFSALSFTRGLGALLVAPISTALIAHPLQGASAKTAYGAAGGEYGGVVLFAGLSMVLAAGCEGVEALL</sequence>
<keyword evidence="6" id="KW-1185">Reference proteome</keyword>
<keyword evidence="4" id="KW-0472">Membrane</keyword>
<evidence type="ECO:0000256" key="2">
    <source>
        <dbReference type="ARBA" id="ARBA00006727"/>
    </source>
</evidence>